<proteinExistence type="predicted"/>
<evidence type="ECO:0000313" key="2">
    <source>
        <dbReference type="Proteomes" id="UP001412239"/>
    </source>
</evidence>
<dbReference type="Proteomes" id="UP001412239">
    <property type="component" value="Unassembled WGS sequence"/>
</dbReference>
<dbReference type="EMBL" id="LN891277">
    <property type="protein sequence ID" value="CUS06938.1"/>
    <property type="molecule type" value="Genomic_DNA"/>
</dbReference>
<evidence type="ECO:0000313" key="1">
    <source>
        <dbReference type="EMBL" id="CUS06938.1"/>
    </source>
</evidence>
<dbReference type="AlphaFoldDB" id="A0A292PK01"/>
<protein>
    <submittedName>
        <fullName evidence="1">Uncharacterized protein</fullName>
    </submittedName>
</protein>
<keyword evidence="2" id="KW-1185">Reference proteome</keyword>
<accession>A0A292PK01</accession>
<sequence length="150" mass="16775">MQCWSYWRGSGKFYLHPFPLKDFFDFKRGLLFKLSYQLGVVTFGDGILTSCLVSLASNHYGSCMLTLAWELPLTRYDRAKGPARVIAEANVLANPCFFVILRQTALTPLEYSFYPSLSPPTIPSSLPRSTSPPVSIIQISTPMVVSAWIS</sequence>
<reference evidence="1" key="1">
    <citation type="submission" date="2015-10" db="EMBL/GenBank/DDBJ databases">
        <authorList>
            <person name="Regsiter A."/>
            <person name="william w."/>
        </authorList>
    </citation>
    <scope>NUCLEOTIDE SEQUENCE</scope>
    <source>
        <strain evidence="1">Montdore</strain>
    </source>
</reference>
<gene>
    <name evidence="1" type="ORF">GSTUAT00008988001</name>
</gene>
<name>A0A292PK01_9PEZI</name>
<organism evidence="1 2">
    <name type="scientific">Tuber aestivum</name>
    <name type="common">summer truffle</name>
    <dbReference type="NCBI Taxonomy" id="59557"/>
    <lineage>
        <taxon>Eukaryota</taxon>
        <taxon>Fungi</taxon>
        <taxon>Dikarya</taxon>
        <taxon>Ascomycota</taxon>
        <taxon>Pezizomycotina</taxon>
        <taxon>Pezizomycetes</taxon>
        <taxon>Pezizales</taxon>
        <taxon>Tuberaceae</taxon>
        <taxon>Tuber</taxon>
    </lineage>
</organism>